<keyword evidence="2" id="KW-0012">Acyltransferase</keyword>
<reference evidence="2 3" key="1">
    <citation type="submission" date="2024-09" db="EMBL/GenBank/DDBJ databases">
        <authorList>
            <person name="Sun Q."/>
            <person name="Mori K."/>
        </authorList>
    </citation>
    <scope>NUCLEOTIDE SEQUENCE [LARGE SCALE GENOMIC DNA]</scope>
    <source>
        <strain evidence="2 3">CICC 11035S</strain>
    </source>
</reference>
<name>A0ABV6SD61_9SPHN</name>
<dbReference type="CDD" id="cd04301">
    <property type="entry name" value="NAT_SF"/>
    <property type="match status" value="1"/>
</dbReference>
<feature type="domain" description="N-acetyltransferase" evidence="1">
    <location>
        <begin position="4"/>
        <end position="145"/>
    </location>
</feature>
<dbReference type="GO" id="GO:0016746">
    <property type="term" value="F:acyltransferase activity"/>
    <property type="evidence" value="ECO:0007669"/>
    <property type="project" value="UniProtKB-KW"/>
</dbReference>
<dbReference type="Proteomes" id="UP001589858">
    <property type="component" value="Unassembled WGS sequence"/>
</dbReference>
<dbReference type="SUPFAM" id="SSF55729">
    <property type="entry name" value="Acyl-CoA N-acyltransferases (Nat)"/>
    <property type="match status" value="1"/>
</dbReference>
<protein>
    <submittedName>
        <fullName evidence="2">GNAT family N-acetyltransferase</fullName>
        <ecNumber evidence="2">2.3.-.-</ecNumber>
    </submittedName>
</protein>
<keyword evidence="3" id="KW-1185">Reference proteome</keyword>
<evidence type="ECO:0000313" key="3">
    <source>
        <dbReference type="Proteomes" id="UP001589858"/>
    </source>
</evidence>
<sequence>MPDIELSDDTSRLDIARIHAWLASSYWTPDIARAQVERQIAGSHCLGAYLPDGTIVAFARVISDRASFAWLADVWVDESVRGQGLGTKLARWFVEHPDYAGVRRFGLATKDAHGVYAKLGFTPLARPDRLMEKLSGPFAAILEQD</sequence>
<dbReference type="Gene3D" id="3.40.630.30">
    <property type="match status" value="1"/>
</dbReference>
<dbReference type="PANTHER" id="PTHR43233:SF1">
    <property type="entry name" value="FAMILY N-ACETYLTRANSFERASE, PUTATIVE (AFU_ORTHOLOGUE AFUA_6G03350)-RELATED"/>
    <property type="match status" value="1"/>
</dbReference>
<dbReference type="EC" id="2.3.-.-" evidence="2"/>
<dbReference type="InterPro" id="IPR016181">
    <property type="entry name" value="Acyl_CoA_acyltransferase"/>
</dbReference>
<gene>
    <name evidence="2" type="ORF">ACFFF8_21620</name>
</gene>
<dbReference type="InterPro" id="IPR053144">
    <property type="entry name" value="Acetyltransferase_Butenolide"/>
</dbReference>
<organism evidence="2 3">
    <name type="scientific">Novosphingobium clariflavum</name>
    <dbReference type="NCBI Taxonomy" id="2029884"/>
    <lineage>
        <taxon>Bacteria</taxon>
        <taxon>Pseudomonadati</taxon>
        <taxon>Pseudomonadota</taxon>
        <taxon>Alphaproteobacteria</taxon>
        <taxon>Sphingomonadales</taxon>
        <taxon>Sphingomonadaceae</taxon>
        <taxon>Novosphingobium</taxon>
    </lineage>
</organism>
<accession>A0ABV6SD61</accession>
<proteinExistence type="predicted"/>
<dbReference type="PROSITE" id="PS51186">
    <property type="entry name" value="GNAT"/>
    <property type="match status" value="1"/>
</dbReference>
<comment type="caution">
    <text evidence="2">The sequence shown here is derived from an EMBL/GenBank/DDBJ whole genome shotgun (WGS) entry which is preliminary data.</text>
</comment>
<dbReference type="EMBL" id="JBHLTM010000085">
    <property type="protein sequence ID" value="MFC0687190.1"/>
    <property type="molecule type" value="Genomic_DNA"/>
</dbReference>
<dbReference type="Pfam" id="PF00583">
    <property type="entry name" value="Acetyltransf_1"/>
    <property type="match status" value="1"/>
</dbReference>
<evidence type="ECO:0000313" key="2">
    <source>
        <dbReference type="EMBL" id="MFC0687190.1"/>
    </source>
</evidence>
<evidence type="ECO:0000259" key="1">
    <source>
        <dbReference type="PROSITE" id="PS51186"/>
    </source>
</evidence>
<dbReference type="InterPro" id="IPR000182">
    <property type="entry name" value="GNAT_dom"/>
</dbReference>
<dbReference type="RefSeq" id="WP_267219744.1">
    <property type="nucleotide sequence ID" value="NZ_JAPCWC010000005.1"/>
</dbReference>
<dbReference type="PANTHER" id="PTHR43233">
    <property type="entry name" value="FAMILY N-ACETYLTRANSFERASE, PUTATIVE (AFU_ORTHOLOGUE AFUA_6G03350)-RELATED"/>
    <property type="match status" value="1"/>
</dbReference>
<keyword evidence="2" id="KW-0808">Transferase</keyword>